<evidence type="ECO:0000313" key="2">
    <source>
        <dbReference type="Proteomes" id="UP001177021"/>
    </source>
</evidence>
<accession>A0ACB0L1E4</accession>
<reference evidence="1" key="1">
    <citation type="submission" date="2023-10" db="EMBL/GenBank/DDBJ databases">
        <authorList>
            <person name="Rodriguez Cubillos JULIANA M."/>
            <person name="De Vega J."/>
        </authorList>
    </citation>
    <scope>NUCLEOTIDE SEQUENCE</scope>
</reference>
<evidence type="ECO:0000313" key="1">
    <source>
        <dbReference type="EMBL" id="CAJ2662103.1"/>
    </source>
</evidence>
<dbReference type="Proteomes" id="UP001177021">
    <property type="component" value="Unassembled WGS sequence"/>
</dbReference>
<gene>
    <name evidence="1" type="ORF">MILVUS5_LOCUS27722</name>
</gene>
<organism evidence="1 2">
    <name type="scientific">Trifolium pratense</name>
    <name type="common">Red clover</name>
    <dbReference type="NCBI Taxonomy" id="57577"/>
    <lineage>
        <taxon>Eukaryota</taxon>
        <taxon>Viridiplantae</taxon>
        <taxon>Streptophyta</taxon>
        <taxon>Embryophyta</taxon>
        <taxon>Tracheophyta</taxon>
        <taxon>Spermatophyta</taxon>
        <taxon>Magnoliopsida</taxon>
        <taxon>eudicotyledons</taxon>
        <taxon>Gunneridae</taxon>
        <taxon>Pentapetalae</taxon>
        <taxon>rosids</taxon>
        <taxon>fabids</taxon>
        <taxon>Fabales</taxon>
        <taxon>Fabaceae</taxon>
        <taxon>Papilionoideae</taxon>
        <taxon>50 kb inversion clade</taxon>
        <taxon>NPAAA clade</taxon>
        <taxon>Hologalegina</taxon>
        <taxon>IRL clade</taxon>
        <taxon>Trifolieae</taxon>
        <taxon>Trifolium</taxon>
    </lineage>
</organism>
<comment type="caution">
    <text evidence="1">The sequence shown here is derived from an EMBL/GenBank/DDBJ whole genome shotgun (WGS) entry which is preliminary data.</text>
</comment>
<name>A0ACB0L1E4_TRIPR</name>
<proteinExistence type="predicted"/>
<dbReference type="EMBL" id="CASHSV030000409">
    <property type="protein sequence ID" value="CAJ2662103.1"/>
    <property type="molecule type" value="Genomic_DNA"/>
</dbReference>
<sequence length="427" mass="48214">MKFCKLNLIHKVKPSRRSLNPILSESLVELASTGHRRSSVRVDRVDASLLCFARDQKQFLLQRFCTSRDIPKRLAKDTKIFKVSFANLCCLATGNASSVIILCNRSANLMKIALASGMARNIIQPLLQFPISSTILFGCSPQSASKLCSTYNVTFKTAQKPDSVLTFFNSFSNSQLRDIVAKLPGLLSCNPSIRVLPKFQFLLSKGASNSDIVNLVSKSQPMNWFIDCCNQTRTLLLVQYNFQLYFATVSIEELKDLGINPSRISFGIALKAKLTVSKTLWKEKDVREVVNQLKVNAFKKWGWSDEDVREAFKKMPHCMLASIDKINLVMSFWVNQLGWDALALVKGPAIFSNSLEKRIIPRASVVQFLLKKGLRKKDASLTYPFVVSEQVFLDTCIKRFMEESSYLLKLYEEKLCLAQTRDKTGIS</sequence>
<protein>
    <submittedName>
        <fullName evidence="1">Uncharacterized protein</fullName>
    </submittedName>
</protein>
<keyword evidence="2" id="KW-1185">Reference proteome</keyword>